<evidence type="ECO:0000313" key="3">
    <source>
        <dbReference type="Proteomes" id="UP000076552"/>
    </source>
</evidence>
<protein>
    <recommendedName>
        <fullName evidence="1">DUF7708 domain-containing protein</fullName>
    </recommendedName>
</protein>
<gene>
    <name evidence="2" type="ORF">CT0861_01545</name>
</gene>
<dbReference type="STRING" id="708197.A0A166PLU0"/>
<dbReference type="PANTHER" id="PTHR40619:SF3">
    <property type="entry name" value="FUNGAL STAND N-TERMINAL GOODBYE DOMAIN-CONTAINING PROTEIN"/>
    <property type="match status" value="1"/>
</dbReference>
<evidence type="ECO:0000259" key="1">
    <source>
        <dbReference type="Pfam" id="PF24809"/>
    </source>
</evidence>
<keyword evidence="3" id="KW-1185">Reference proteome</keyword>
<dbReference type="Proteomes" id="UP000076552">
    <property type="component" value="Unassembled WGS sequence"/>
</dbReference>
<reference evidence="2 3" key="1">
    <citation type="submission" date="2015-06" db="EMBL/GenBank/DDBJ databases">
        <title>Survival trade-offs in plant roots during colonization by closely related pathogenic and mutualistic fungi.</title>
        <authorList>
            <person name="Hacquard S."/>
            <person name="Kracher B."/>
            <person name="Hiruma K."/>
            <person name="Weinman A."/>
            <person name="Muench P."/>
            <person name="Garrido Oter R."/>
            <person name="Ver Loren van Themaat E."/>
            <person name="Dallerey J.-F."/>
            <person name="Damm U."/>
            <person name="Henrissat B."/>
            <person name="Lespinet O."/>
            <person name="Thon M."/>
            <person name="Kemen E."/>
            <person name="McHardy A.C."/>
            <person name="Schulze-Lefert P."/>
            <person name="O'Connell R.J."/>
        </authorList>
    </citation>
    <scope>NUCLEOTIDE SEQUENCE [LARGE SCALE GENOMIC DNA]</scope>
    <source>
        <strain evidence="2 3">0861</strain>
    </source>
</reference>
<sequence>MSVYVGSYIETRAGKLDPSWQVSAGNKINERTKSFKTLVSSFVKYTKRNELARFDVDRHFVWEDVRAMASDAIEQDVSQTRWRHNPFRAAGRSFQQNASNLEMLVAFLPNGEFTGILCGALTFVFCAAKRLDEVRSKIVSCLERLPEIVEETEEYVQIYDEDPRVWSAAEDLYLGILDGIEGMLLWIDKSAFERAFNALLRPITYGKSLEEDTIKGNIEANVTKFRNIVMMSLHKHINKSLKALKEQLNSQVKQAQWMDERFLRKSFVTLDHLRVSINVDLQVIQKDLVTAMIDAQNACAEEMVNHAMLIPRTNSFTTWLQSKTSQILYIHGRMDLSPEQEAASPLTLLSCTLVQGLMRQSGRSLPLVYLCGMHNRPNDPYLGPSGILRCLNAQIAQSLTPREVDLSGLNLDFVDGVRGQQLEALCTLFRLFLISATGRVVFIILDGVSWLEVGRHVQSFGVVISLLWNLVNELNQHHHDVIVKVLLTNSSTSNYAGRWLPKECIIEMDNVR</sequence>
<dbReference type="PANTHER" id="PTHR40619">
    <property type="entry name" value="FUNGAL STAND N-TERMINAL GOODBYE DOMAIN-CONTAINING PROTEIN"/>
    <property type="match status" value="1"/>
</dbReference>
<dbReference type="Pfam" id="PF24809">
    <property type="entry name" value="DUF7708"/>
    <property type="match status" value="1"/>
</dbReference>
<accession>A0A166PLU0</accession>
<name>A0A166PLU0_9PEZI</name>
<comment type="caution">
    <text evidence="2">The sequence shown here is derived from an EMBL/GenBank/DDBJ whole genome shotgun (WGS) entry which is preliminary data.</text>
</comment>
<feature type="domain" description="DUF7708" evidence="1">
    <location>
        <begin position="111"/>
        <end position="205"/>
    </location>
</feature>
<organism evidence="2 3">
    <name type="scientific">Colletotrichum tofieldiae</name>
    <dbReference type="NCBI Taxonomy" id="708197"/>
    <lineage>
        <taxon>Eukaryota</taxon>
        <taxon>Fungi</taxon>
        <taxon>Dikarya</taxon>
        <taxon>Ascomycota</taxon>
        <taxon>Pezizomycotina</taxon>
        <taxon>Sordariomycetes</taxon>
        <taxon>Hypocreomycetidae</taxon>
        <taxon>Glomerellales</taxon>
        <taxon>Glomerellaceae</taxon>
        <taxon>Colletotrichum</taxon>
        <taxon>Colletotrichum spaethianum species complex</taxon>
    </lineage>
</organism>
<dbReference type="InterPro" id="IPR056125">
    <property type="entry name" value="DUF7708"/>
</dbReference>
<dbReference type="EMBL" id="LFIV01000159">
    <property type="protein sequence ID" value="KZL66920.1"/>
    <property type="molecule type" value="Genomic_DNA"/>
</dbReference>
<dbReference type="AlphaFoldDB" id="A0A166PLU0"/>
<evidence type="ECO:0000313" key="2">
    <source>
        <dbReference type="EMBL" id="KZL66920.1"/>
    </source>
</evidence>
<proteinExistence type="predicted"/>